<proteinExistence type="predicted"/>
<reference evidence="8" key="1">
    <citation type="submission" date="2020-09" db="EMBL/GenBank/DDBJ databases">
        <authorList>
            <person name="Kim M.K."/>
        </authorList>
    </citation>
    <scope>NUCLEOTIDE SEQUENCE</scope>
    <source>
        <strain evidence="8">BT704</strain>
    </source>
</reference>
<evidence type="ECO:0000256" key="1">
    <source>
        <dbReference type="ARBA" id="ARBA00004533"/>
    </source>
</evidence>
<accession>A0A927GFF1</accession>
<keyword evidence="3" id="KW-0997">Cell inner membrane</keyword>
<dbReference type="EMBL" id="JACXAA010000008">
    <property type="protein sequence ID" value="MBD2755530.1"/>
    <property type="molecule type" value="Genomic_DNA"/>
</dbReference>
<keyword evidence="7" id="KW-0812">Transmembrane</keyword>
<dbReference type="PIRSF" id="PIRSF026649">
    <property type="entry name" value="MsbB"/>
    <property type="match status" value="1"/>
</dbReference>
<comment type="subcellular location">
    <subcellularLocation>
        <location evidence="1">Cell inner membrane</location>
    </subcellularLocation>
</comment>
<protein>
    <submittedName>
        <fullName evidence="8">Lysophospholipid acyltransferase family protein</fullName>
    </submittedName>
</protein>
<keyword evidence="2" id="KW-1003">Cell membrane</keyword>
<comment type="caution">
    <text evidence="8">The sequence shown here is derived from an EMBL/GenBank/DDBJ whole genome shotgun (WGS) entry which is preliminary data.</text>
</comment>
<dbReference type="Pfam" id="PF03279">
    <property type="entry name" value="Lip_A_acyltrans"/>
    <property type="match status" value="1"/>
</dbReference>
<dbReference type="PANTHER" id="PTHR30606">
    <property type="entry name" value="LIPID A BIOSYNTHESIS LAUROYL ACYLTRANSFERASE"/>
    <property type="match status" value="1"/>
</dbReference>
<keyword evidence="5 7" id="KW-0472">Membrane</keyword>
<evidence type="ECO:0000256" key="7">
    <source>
        <dbReference type="SAM" id="Phobius"/>
    </source>
</evidence>
<evidence type="ECO:0000256" key="3">
    <source>
        <dbReference type="ARBA" id="ARBA00022519"/>
    </source>
</evidence>
<feature type="transmembrane region" description="Helical" evidence="7">
    <location>
        <begin position="12"/>
        <end position="30"/>
    </location>
</feature>
<evidence type="ECO:0000256" key="4">
    <source>
        <dbReference type="ARBA" id="ARBA00022679"/>
    </source>
</evidence>
<dbReference type="Proteomes" id="UP000653797">
    <property type="component" value="Unassembled WGS sequence"/>
</dbReference>
<keyword evidence="6 8" id="KW-0012">Acyltransferase</keyword>
<keyword evidence="7" id="KW-1133">Transmembrane helix</keyword>
<evidence type="ECO:0000313" key="9">
    <source>
        <dbReference type="Proteomes" id="UP000653797"/>
    </source>
</evidence>
<dbReference type="GO" id="GO:0009247">
    <property type="term" value="P:glycolipid biosynthetic process"/>
    <property type="evidence" value="ECO:0007669"/>
    <property type="project" value="UniProtKB-ARBA"/>
</dbReference>
<keyword evidence="4" id="KW-0808">Transferase</keyword>
<evidence type="ECO:0000256" key="5">
    <source>
        <dbReference type="ARBA" id="ARBA00023136"/>
    </source>
</evidence>
<dbReference type="GO" id="GO:0005886">
    <property type="term" value="C:plasma membrane"/>
    <property type="evidence" value="ECO:0007669"/>
    <property type="project" value="UniProtKB-SubCell"/>
</dbReference>
<evidence type="ECO:0000313" key="8">
    <source>
        <dbReference type="EMBL" id="MBD2755530.1"/>
    </source>
</evidence>
<gene>
    <name evidence="8" type="ORF">IC230_21685</name>
</gene>
<name>A0A927GFF1_9BACT</name>
<organism evidence="8 9">
    <name type="scientific">Spirosoma validum</name>
    <dbReference type="NCBI Taxonomy" id="2771355"/>
    <lineage>
        <taxon>Bacteria</taxon>
        <taxon>Pseudomonadati</taxon>
        <taxon>Bacteroidota</taxon>
        <taxon>Cytophagia</taxon>
        <taxon>Cytophagales</taxon>
        <taxon>Cytophagaceae</taxon>
        <taxon>Spirosoma</taxon>
    </lineage>
</organism>
<dbReference type="CDD" id="cd07984">
    <property type="entry name" value="LPLAT_LABLAT-like"/>
    <property type="match status" value="1"/>
</dbReference>
<evidence type="ECO:0000256" key="2">
    <source>
        <dbReference type="ARBA" id="ARBA00022475"/>
    </source>
</evidence>
<keyword evidence="9" id="KW-1185">Reference proteome</keyword>
<dbReference type="RefSeq" id="WP_191041142.1">
    <property type="nucleotide sequence ID" value="NZ_JACXAA010000008.1"/>
</dbReference>
<sequence length="290" mass="34334">MTFFRFLSRLPLSILYGISNVLYFLLLYVIRYRRQVIDENLRLSFPEKSLAERHRITRNFYRNLADLFVEIIKLPALSPEEIQKRVRFVNLDLIRSNIQAGQTIIGMTSHQGNWEWLPGSLVLNGVPVDSIYKPLTNEFFDRLMRDVRSSFGAIPTAMNTLPRQMVARKDIPRMIGLMSDQVPDVPEQAYWTDFLHRDSPFYPGAERLARSRNFPVFYLDTVRVRRGYYEITIRTVAEPPYTDLPLGTIMERYRDMIETTIRNNPSDWLWSHKRWKHWRGKYPKVGAKLE</sequence>
<dbReference type="GO" id="GO:0016746">
    <property type="term" value="F:acyltransferase activity"/>
    <property type="evidence" value="ECO:0007669"/>
    <property type="project" value="UniProtKB-KW"/>
</dbReference>
<dbReference type="PANTHER" id="PTHR30606:SF10">
    <property type="entry name" value="PHOSPHATIDYLINOSITOL MANNOSIDE ACYLTRANSFERASE"/>
    <property type="match status" value="1"/>
</dbReference>
<dbReference type="AlphaFoldDB" id="A0A927GFF1"/>
<evidence type="ECO:0000256" key="6">
    <source>
        <dbReference type="ARBA" id="ARBA00023315"/>
    </source>
</evidence>
<dbReference type="InterPro" id="IPR004960">
    <property type="entry name" value="LipA_acyltrans"/>
</dbReference>